<feature type="compositionally biased region" description="Basic and acidic residues" evidence="7">
    <location>
        <begin position="829"/>
        <end position="848"/>
    </location>
</feature>
<evidence type="ECO:0000256" key="6">
    <source>
        <dbReference type="PROSITE-ProRule" id="PRU00146"/>
    </source>
</evidence>
<keyword evidence="2" id="KW-0479">Metal-binding</keyword>
<feature type="compositionally biased region" description="Pro residues" evidence="7">
    <location>
        <begin position="1206"/>
        <end position="1228"/>
    </location>
</feature>
<feature type="domain" description="DDT" evidence="9">
    <location>
        <begin position="36"/>
        <end position="96"/>
    </location>
</feature>
<feature type="compositionally biased region" description="Basic and acidic residues" evidence="7">
    <location>
        <begin position="2272"/>
        <end position="2282"/>
    </location>
</feature>
<feature type="compositionally biased region" description="Basic and acidic residues" evidence="7">
    <location>
        <begin position="2537"/>
        <end position="2566"/>
    </location>
</feature>
<dbReference type="SMART" id="SM00249">
    <property type="entry name" value="PHD"/>
    <property type="match status" value="1"/>
</dbReference>
<feature type="compositionally biased region" description="Acidic residues" evidence="7">
    <location>
        <begin position="2358"/>
        <end position="2371"/>
    </location>
</feature>
<feature type="compositionally biased region" description="Basic and acidic residues" evidence="7">
    <location>
        <begin position="1399"/>
        <end position="1411"/>
    </location>
</feature>
<feature type="region of interest" description="Disordered" evidence="7">
    <location>
        <begin position="2829"/>
        <end position="2900"/>
    </location>
</feature>
<feature type="compositionally biased region" description="Pro residues" evidence="7">
    <location>
        <begin position="2995"/>
        <end position="3004"/>
    </location>
</feature>
<feature type="compositionally biased region" description="Basic and acidic residues" evidence="7">
    <location>
        <begin position="1567"/>
        <end position="1600"/>
    </location>
</feature>
<feature type="compositionally biased region" description="Gly residues" evidence="7">
    <location>
        <begin position="2119"/>
        <end position="2132"/>
    </location>
</feature>
<feature type="compositionally biased region" description="Basic residues" evidence="7">
    <location>
        <begin position="2087"/>
        <end position="2110"/>
    </location>
</feature>
<proteinExistence type="predicted"/>
<feature type="compositionally biased region" description="Basic residues" evidence="7">
    <location>
        <begin position="1148"/>
        <end position="1159"/>
    </location>
</feature>
<feature type="compositionally biased region" description="Basic and acidic residues" evidence="7">
    <location>
        <begin position="1704"/>
        <end position="1755"/>
    </location>
</feature>
<dbReference type="PROSITE" id="PS50827">
    <property type="entry name" value="DDT"/>
    <property type="match status" value="1"/>
</dbReference>
<dbReference type="STRING" id="7266.A0A3B0KHX9"/>
<feature type="region of interest" description="Disordered" evidence="7">
    <location>
        <begin position="829"/>
        <end position="855"/>
    </location>
</feature>
<feature type="region of interest" description="Disordered" evidence="7">
    <location>
        <begin position="2675"/>
        <end position="2772"/>
    </location>
</feature>
<feature type="region of interest" description="Disordered" evidence="7">
    <location>
        <begin position="2907"/>
        <end position="2926"/>
    </location>
</feature>
<feature type="compositionally biased region" description="Basic and acidic residues" evidence="7">
    <location>
        <begin position="2050"/>
        <end position="2065"/>
    </location>
</feature>
<feature type="region of interest" description="Disordered" evidence="7">
    <location>
        <begin position="227"/>
        <end position="462"/>
    </location>
</feature>
<feature type="compositionally biased region" description="Low complexity" evidence="7">
    <location>
        <begin position="2133"/>
        <end position="2144"/>
    </location>
</feature>
<feature type="compositionally biased region" description="Basic and acidic residues" evidence="7">
    <location>
        <begin position="1122"/>
        <end position="1136"/>
    </location>
</feature>
<feature type="compositionally biased region" description="Basic and acidic residues" evidence="7">
    <location>
        <begin position="1456"/>
        <end position="1473"/>
    </location>
</feature>
<feature type="compositionally biased region" description="Pro residues" evidence="7">
    <location>
        <begin position="3011"/>
        <end position="3024"/>
    </location>
</feature>
<feature type="region of interest" description="Disordered" evidence="7">
    <location>
        <begin position="1108"/>
        <end position="1356"/>
    </location>
</feature>
<feature type="compositionally biased region" description="Basic residues" evidence="7">
    <location>
        <begin position="2308"/>
        <end position="2330"/>
    </location>
</feature>
<feature type="compositionally biased region" description="Basic and acidic residues" evidence="7">
    <location>
        <begin position="561"/>
        <end position="586"/>
    </location>
</feature>
<dbReference type="Proteomes" id="UP000268350">
    <property type="component" value="Unassembled WGS sequence"/>
</dbReference>
<feature type="compositionally biased region" description="Basic and acidic residues" evidence="7">
    <location>
        <begin position="2201"/>
        <end position="2233"/>
    </location>
</feature>
<dbReference type="PROSITE" id="PS50016">
    <property type="entry name" value="ZF_PHD_2"/>
    <property type="match status" value="1"/>
</dbReference>
<feature type="compositionally biased region" description="Acidic residues" evidence="7">
    <location>
        <begin position="248"/>
        <end position="267"/>
    </location>
</feature>
<feature type="region of interest" description="Disordered" evidence="7">
    <location>
        <begin position="690"/>
        <end position="777"/>
    </location>
</feature>
<dbReference type="GO" id="GO:0031213">
    <property type="term" value="C:RSF complex"/>
    <property type="evidence" value="ECO:0007669"/>
    <property type="project" value="InterPro"/>
</dbReference>
<dbReference type="InterPro" id="IPR019786">
    <property type="entry name" value="Zinc_finger_PHD-type_CS"/>
</dbReference>
<dbReference type="InterPro" id="IPR011011">
    <property type="entry name" value="Znf_FYVE_PHD"/>
</dbReference>
<reference evidence="11" key="1">
    <citation type="submission" date="2018-01" db="EMBL/GenBank/DDBJ databases">
        <authorList>
            <person name="Alioto T."/>
            <person name="Alioto T."/>
        </authorList>
    </citation>
    <scope>NUCLEOTIDE SEQUENCE [LARGE SCALE GENOMIC DNA]</scope>
</reference>
<feature type="compositionally biased region" description="Basic and acidic residues" evidence="7">
    <location>
        <begin position="1020"/>
        <end position="1029"/>
    </location>
</feature>
<feature type="compositionally biased region" description="Basic and acidic residues" evidence="7">
    <location>
        <begin position="1174"/>
        <end position="1203"/>
    </location>
</feature>
<organism evidence="10 11">
    <name type="scientific">Drosophila guanche</name>
    <name type="common">Fruit fly</name>
    <dbReference type="NCBI Taxonomy" id="7266"/>
    <lineage>
        <taxon>Eukaryota</taxon>
        <taxon>Metazoa</taxon>
        <taxon>Ecdysozoa</taxon>
        <taxon>Arthropoda</taxon>
        <taxon>Hexapoda</taxon>
        <taxon>Insecta</taxon>
        <taxon>Pterygota</taxon>
        <taxon>Neoptera</taxon>
        <taxon>Endopterygota</taxon>
        <taxon>Diptera</taxon>
        <taxon>Brachycera</taxon>
        <taxon>Muscomorpha</taxon>
        <taxon>Ephydroidea</taxon>
        <taxon>Drosophilidae</taxon>
        <taxon>Drosophila</taxon>
        <taxon>Sophophora</taxon>
    </lineage>
</organism>
<keyword evidence="4" id="KW-0862">Zinc</keyword>
<dbReference type="PROSITE" id="PS01359">
    <property type="entry name" value="ZF_PHD_1"/>
    <property type="match status" value="1"/>
</dbReference>
<feature type="compositionally biased region" description="Acidic residues" evidence="7">
    <location>
        <begin position="1756"/>
        <end position="1768"/>
    </location>
</feature>
<feature type="compositionally biased region" description="Polar residues" evidence="7">
    <location>
        <begin position="3025"/>
        <end position="3035"/>
    </location>
</feature>
<dbReference type="GO" id="GO:0008270">
    <property type="term" value="F:zinc ion binding"/>
    <property type="evidence" value="ECO:0007669"/>
    <property type="project" value="UniProtKB-KW"/>
</dbReference>
<accession>A0A3B0KHX9</accession>
<feature type="region of interest" description="Disordered" evidence="7">
    <location>
        <begin position="495"/>
        <end position="656"/>
    </location>
</feature>
<evidence type="ECO:0000256" key="2">
    <source>
        <dbReference type="ARBA" id="ARBA00022723"/>
    </source>
</evidence>
<feature type="compositionally biased region" description="Acidic residues" evidence="7">
    <location>
        <begin position="2287"/>
        <end position="2301"/>
    </location>
</feature>
<feature type="compositionally biased region" description="Low complexity" evidence="7">
    <location>
        <begin position="3161"/>
        <end position="3170"/>
    </location>
</feature>
<dbReference type="Gene3D" id="3.30.40.10">
    <property type="entry name" value="Zinc/RING finger domain, C3HC4 (zinc finger)"/>
    <property type="match status" value="1"/>
</dbReference>
<feature type="compositionally biased region" description="Polar residues" evidence="7">
    <location>
        <begin position="1004"/>
        <end position="1014"/>
    </location>
</feature>
<dbReference type="CDD" id="cd15543">
    <property type="entry name" value="PHD_RSF1"/>
    <property type="match status" value="1"/>
</dbReference>
<feature type="compositionally biased region" description="Basic residues" evidence="7">
    <location>
        <begin position="1232"/>
        <end position="1243"/>
    </location>
</feature>
<feature type="region of interest" description="Disordered" evidence="7">
    <location>
        <begin position="3231"/>
        <end position="3253"/>
    </location>
</feature>
<evidence type="ECO:0000256" key="3">
    <source>
        <dbReference type="ARBA" id="ARBA00022771"/>
    </source>
</evidence>
<feature type="compositionally biased region" description="Acidic residues" evidence="7">
    <location>
        <begin position="2438"/>
        <end position="2457"/>
    </location>
</feature>
<feature type="region of interest" description="Disordered" evidence="7">
    <location>
        <begin position="666"/>
        <end position="685"/>
    </location>
</feature>
<feature type="region of interest" description="Disordered" evidence="7">
    <location>
        <begin position="2960"/>
        <end position="3107"/>
    </location>
</feature>
<feature type="compositionally biased region" description="Pro residues" evidence="7">
    <location>
        <begin position="3089"/>
        <end position="3098"/>
    </location>
</feature>
<feature type="compositionally biased region" description="Basic and acidic residues" evidence="7">
    <location>
        <begin position="1283"/>
        <end position="1303"/>
    </location>
</feature>
<evidence type="ECO:0000313" key="11">
    <source>
        <dbReference type="Proteomes" id="UP000268350"/>
    </source>
</evidence>
<feature type="compositionally biased region" description="Basic and acidic residues" evidence="7">
    <location>
        <begin position="713"/>
        <end position="736"/>
    </location>
</feature>
<feature type="compositionally biased region" description="Acidic residues" evidence="7">
    <location>
        <begin position="1672"/>
        <end position="1684"/>
    </location>
</feature>
<protein>
    <submittedName>
        <fullName evidence="10">Blast:Remodeling and spacing factor 1</fullName>
    </submittedName>
</protein>
<feature type="compositionally biased region" description="Basic and acidic residues" evidence="7">
    <location>
        <begin position="1654"/>
        <end position="1671"/>
    </location>
</feature>
<dbReference type="InterPro" id="IPR028938">
    <property type="entry name" value="Rsf1-like"/>
</dbReference>
<sequence length="3272" mass="356886">MAASSATAAEATTIPTEAITEECKDEDALSTTLHSCANDPDFAVICAFLQKFAKDLGLILPNFKHLQEWLTNNDEVPELKDLHIKLLRKTRKTVHEKNWESALSKFCFGYSLQDAWEIERFGYKNSSLKVKLRIFRELLESQFERNVKFRAHILTQNSNTLRSEPIGRDRLGHAYWLTQDDDCNLRIYQEHLDEEIWQVVATNRDEFVNLIARLRGNEVVLPSKDIGEADEDTSSSNSCPAKPPPPEEKEEEDEGDEDEAEDEDEQQPEPQIREEPAKVVPNLKIKLRSPDQDEQKAKRVKPLFITQTKLGGSCSPAPAKKRSIEEVDSSPTESVEEQQKKHRPTLLDIKRIKKPSRYESTKDENDAESGEEEEEDDDDSELDEAEEEEGSGDDDDEEDDDDIDSAAADIEEDDGEADDEVGEAIEEPTMTVSGQGSGSDCDAADGNFLSNFDQETNDNELELSEAIEEAVIHVFGTGNGAECLVGNGKNEAAAEEAAAAAPTHSEPKATFFFGEPGCLKLSPIKQTPKQEAKRSIFDSLNEEKTNGESGTREGTPPRNGSDLKEEPQSHKQDAATKTGNETKEISPEAGQNKALQATSTEQPEYQIKVIETNEKISQPIEENDTKIKDDIKEGKSNNIQEKEFENHSKSESNLEKEAAACCEGSVTAAKSPKVSSKATEIKVEQKETLAEAVVNDNRPVPAENEASNIVKALKTDKESTKRSPENAKSVPEKDGSSSELPKSSSETITSGLETVKSGPETVIISSEAFKSRSDSIRSNSELFKNCPIAISIEKEQIKAIQIQTVPMKGEKPVEKDCDTANTDLKKFVEDSDKISDDSKDKPINEKKPAATTATNMIKTDTEKLLKAKESSPQPVQALVVDTLPFKSSKSFPNDNNSTMPPKEQPKIVIEAVTVPNEQTKIIAEAAVLPKEQSTIVGEAVILPKEQPKAAAAAEVLPKEQSKAITEAVILPNEKTKPVAVPLTTEKKFETSNNGSQIKEKPLETVQNDLPSTSKAVIPKDNGEKQENEAKSPPAKAPAVESVHKFDVPMNINASASEYPKPASILPNRKRRLNDFVAAPARQSTSESEVDAQQHEEEIDEALDDLDVGGKRIKMRPKTSNVEARRKVEAQKTHVEETTSSSGEEDPRSRRKIIAPKRHLEKAPVTKQKPTLAEIIEKKLKKTPEKLPDFMTEKLPDKEPEKMPEQPTEPTPNVSLPPPPPREATPPAPSFCHPKKSPITKPLKKNLLTQLRQEESDEEAVPRKRTNSETVVPTPVPAAPPAVLEERQRKRRSSEDAKDSKESSSNEAPPAVSEKLKRNNEQDIVEEEDPAVVSLTKERAELSAPTKEQFPSPALSINENIVPESSIKLKDPSPPPAMERLLMLPPTIEKSPAAKGKSIPIKDRSPPAKDKSPAGISIIERSPAALSFNEKSPATNPIKEKDALPSPSKHMASSQPEAKEKTASPSISKEKAPPPKDLSPSPVKEKIPAAIPTTEKNPVAPPAKDESPVPPAVIEKTSTLKTPLAVPLKEQPPMAPPAKEKSPVAPSTMVMAPLLLPPVKQRSLSPAHGKEKTPVEVKEKSPVPVQVKEKTPSPLQVKEKASAPAQRLPVKESTPPLPSKDTSSPPEGSARRSGRRGGAAVVYSELPQPKRTRGGPKEKLMPEAKAEVKHETSEEEEEEEEDEKDTGEPPAKVATKLKAQIKIETAAKNEETQQKKPLKEDEPLTKKPLKEEENPQKKPLKEEEPLQPKQPSKEEPLAELEEPLDEESISEVTAAKEEQPAKPVGRGRGPRKKREVDTTNIIECVDSETPVRQSRRIAQQKIKEEAERRKQEEVALRSMKQELKKKKKAQKEQDPTVPEPTRSEEEEEAESSEASEAEEAKKKKKKLPGKDGWSSDSDQQADSEEEEEEPPHYDTDPGSPLFRSDHEFSPESELEDESQVVPMKRARTVRKENEEDYDADEACNECGKSDHPEWILLCDTPNCNKGYHCSCLSPVLFYIPEGDWHCPPCQQEHLIVALEQQLQRFDQMVAHKQQEKRLAEVAERERQELEAVKLAEDREASKAERHEDDDDDDDDRDEVASKQSKADKPKRRRGDGRSNRKAAKRGTRRRRGGDSDSSSGGAGGKSQSGGSASGSGSSSNSSSFSDSDDEPIYKLRKRRQINVSYRLNEYDDLINSALKKEMDEVAGAGNLGRGKDISTIIEADKEKARRDDVHVDEEQPEERPPSVVNEEKPTKLSSSSDDEDEVPLKRSKTKQPPAKKKPRKLTTLDVSSEEDHGSDEDFKTSSYSEEDTSQSASDDSDSSLEVYRRPGRGKKQRKAARRAARERRKDRKFVVEESDESEEEQKKPKSKKKKKEDSDYTETETDDDEDAGSELTENMDSADLCDDTTSESEDGAWHPSKKKKTNNKKCSSAAGIARKSPKLKKPAQPAKKPKRLEYSDDDISESEPEEEDEDDDEGAPTSGKGSGKQPRSQPLKPSASTAQTGKGKGKSKKKKPPSSEEDEGAASDERTRTRGRRYAYIEDFDDDSSDGGIKPGVHRPDTPPEERQKFIQKQEEIKRMLAEKNAEGAKLAATPRLTPIKGTAPGQVPTAGGAQEKRTPSKGPAGGDSLSTVPLSVIRQAKVLDIDYLQRKGETIGDLEDKDESEELDDSEMMLDDADLPEDMEDAIARMVEEEEQFSAAAARELPGPEEVLRTTPAKAKASKVSAPVDTPPMPPAPHAAAAPPSSGLQEPHRKRLPMPTMHPPLLRHQFPGPGQHGPPASLLPPPHGMHPMLQRQLSQSVPAMQLLQNALSAPLGQPLGRGNYPQPPPTAQHLPLVMSMPSAAAHLMHQASVATQQAAGRAPEPQAARPPPPPVDSKPRGRRKKVTPLRDQLQKQQTAAAVTAASTTPGTPAPPVDKIKGVPAQLFKPHEDAPPRSTAAASSQASVITRMPTHLSAHPHARGPPAGMYPSSAEFARFYAQPLPPPSSAPGSRSPSSGVGPAASPGPPRHLLRPQMPPGLPPPHSALRPTYGPPPPLRGAPPPTSTASSGGASPNTRPPYMHGAEHHGGPPLGSVYGTGPPPARHASPHLNPYSRGPPIYGNPNYQPRVGPPGPPPGNMRPGAVDYVAGARGYPPYGYYPPPPPLTTPPAHAAPSSVIVSAPPPVTPTNHSVSALTRGKSPAPVAAAPPAEVMAHKAPPQQQQQQPPPPSVITSKKLTTLEAYPPIAKSPMAVGVAEAAAARAVGSPAVIAEEDSGSAHDTSGPPPVATGPAVGEFSGLVSYFSSQQDDYDT</sequence>
<dbReference type="PANTHER" id="PTHR14296">
    <property type="entry name" value="REMODELING AND SPACING FACTOR 1"/>
    <property type="match status" value="1"/>
</dbReference>
<feature type="compositionally biased region" description="Acidic residues" evidence="7">
    <location>
        <begin position="1863"/>
        <end position="1876"/>
    </location>
</feature>
<evidence type="ECO:0000256" key="4">
    <source>
        <dbReference type="ARBA" id="ARBA00022833"/>
    </source>
</evidence>
<feature type="compositionally biased region" description="Acidic residues" evidence="7">
    <location>
        <begin position="365"/>
        <end position="426"/>
    </location>
</feature>
<feature type="region of interest" description="Disordered" evidence="7">
    <location>
        <begin position="3138"/>
        <end position="3196"/>
    </location>
</feature>
<dbReference type="InterPro" id="IPR018501">
    <property type="entry name" value="DDT_dom"/>
</dbReference>
<feature type="compositionally biased region" description="Acidic residues" evidence="7">
    <location>
        <begin position="1898"/>
        <end position="1908"/>
    </location>
</feature>
<feature type="compositionally biased region" description="Low complexity" evidence="7">
    <location>
        <begin position="2748"/>
        <end position="2759"/>
    </location>
</feature>
<feature type="compositionally biased region" description="Basic residues" evidence="7">
    <location>
        <begin position="2248"/>
        <end position="2263"/>
    </location>
</feature>
<dbReference type="GO" id="GO:0042393">
    <property type="term" value="F:histone binding"/>
    <property type="evidence" value="ECO:0007669"/>
    <property type="project" value="TreeGrafter"/>
</dbReference>
<evidence type="ECO:0000256" key="1">
    <source>
        <dbReference type="ARBA" id="ARBA00004123"/>
    </source>
</evidence>
<dbReference type="InterPro" id="IPR019787">
    <property type="entry name" value="Znf_PHD-finger"/>
</dbReference>
<feature type="compositionally biased region" description="Low complexity" evidence="7">
    <location>
        <begin position="2969"/>
        <end position="2983"/>
    </location>
</feature>
<feature type="compositionally biased region" description="Basic and acidic residues" evidence="7">
    <location>
        <begin position="528"/>
        <end position="546"/>
    </location>
</feature>
<feature type="compositionally biased region" description="Low complexity" evidence="7">
    <location>
        <begin position="2694"/>
        <end position="2708"/>
    </location>
</feature>
<feature type="compositionally biased region" description="Acidic residues" evidence="7">
    <location>
        <begin position="2066"/>
        <end position="2076"/>
    </location>
</feature>
<feature type="compositionally biased region" description="Low complexity" evidence="7">
    <location>
        <begin position="2878"/>
        <end position="2890"/>
    </location>
</feature>
<dbReference type="InterPro" id="IPR013083">
    <property type="entry name" value="Znf_RING/FYVE/PHD"/>
</dbReference>
<dbReference type="GO" id="GO:0045892">
    <property type="term" value="P:negative regulation of DNA-templated transcription"/>
    <property type="evidence" value="ECO:0007669"/>
    <property type="project" value="TreeGrafter"/>
</dbReference>
<feature type="region of interest" description="Disordered" evidence="7">
    <location>
        <begin position="1385"/>
        <end position="1957"/>
    </location>
</feature>
<feature type="region of interest" description="Disordered" evidence="7">
    <location>
        <begin position="980"/>
        <end position="1041"/>
    </location>
</feature>
<feature type="compositionally biased region" description="Acidic residues" evidence="7">
    <location>
        <begin position="2382"/>
        <end position="2393"/>
    </location>
</feature>
<dbReference type="PANTHER" id="PTHR14296:SF16">
    <property type="entry name" value="REMODELING AND SPACING FACTOR 1"/>
    <property type="match status" value="1"/>
</dbReference>
<keyword evidence="5" id="KW-0539">Nucleus</keyword>
<dbReference type="InterPro" id="IPR001965">
    <property type="entry name" value="Znf_PHD"/>
</dbReference>
<comment type="subcellular location">
    <subcellularLocation>
        <location evidence="1">Nucleus</location>
    </subcellularLocation>
</comment>
<gene>
    <name evidence="10" type="ORF">DGUA_6G004619</name>
</gene>
<feature type="region of interest" description="Disordered" evidence="7">
    <location>
        <begin position="2636"/>
        <end position="2659"/>
    </location>
</feature>
<evidence type="ECO:0000256" key="7">
    <source>
        <dbReference type="SAM" id="MobiDB-lite"/>
    </source>
</evidence>
<evidence type="ECO:0000256" key="5">
    <source>
        <dbReference type="ARBA" id="ARBA00023242"/>
    </source>
</evidence>
<name>A0A3B0KHX9_DROGU</name>
<keyword evidence="3 6" id="KW-0863">Zinc-finger</keyword>
<evidence type="ECO:0000259" key="8">
    <source>
        <dbReference type="PROSITE" id="PS50016"/>
    </source>
</evidence>
<feature type="compositionally biased region" description="Basic and acidic residues" evidence="7">
    <location>
        <begin position="1820"/>
        <end position="1841"/>
    </location>
</feature>
<evidence type="ECO:0000313" key="10">
    <source>
        <dbReference type="EMBL" id="SPP86009.1"/>
    </source>
</evidence>
<feature type="compositionally biased region" description="Polar residues" evidence="7">
    <location>
        <begin position="593"/>
        <end position="603"/>
    </location>
</feature>
<dbReference type="SUPFAM" id="SSF57903">
    <property type="entry name" value="FYVE/PHD zinc finger"/>
    <property type="match status" value="1"/>
</dbReference>
<feature type="region of interest" description="Disordered" evidence="7">
    <location>
        <begin position="2050"/>
        <end position="2167"/>
    </location>
</feature>
<feature type="compositionally biased region" description="Basic and acidic residues" evidence="7">
    <location>
        <begin position="623"/>
        <end position="656"/>
    </location>
</feature>
<dbReference type="OrthoDB" id="10055895at2759"/>
<feature type="compositionally biased region" description="Basic and acidic residues" evidence="7">
    <location>
        <begin position="2077"/>
        <end position="2086"/>
    </location>
</feature>
<dbReference type="EMBL" id="OUUW01000010">
    <property type="protein sequence ID" value="SPP86009.1"/>
    <property type="molecule type" value="Genomic_DNA"/>
</dbReference>
<feature type="compositionally biased region" description="Low complexity" evidence="7">
    <location>
        <begin position="2836"/>
        <end position="2847"/>
    </location>
</feature>
<keyword evidence="11" id="KW-1185">Reference proteome</keyword>
<feature type="compositionally biased region" description="Basic residues" evidence="7">
    <location>
        <begin position="2486"/>
        <end position="2495"/>
    </location>
</feature>
<feature type="domain" description="PHD-type" evidence="8">
    <location>
        <begin position="1959"/>
        <end position="2011"/>
    </location>
</feature>
<feature type="region of interest" description="Disordered" evidence="7">
    <location>
        <begin position="2185"/>
        <end position="2610"/>
    </location>
</feature>
<feature type="compositionally biased region" description="Basic and acidic residues" evidence="7">
    <location>
        <begin position="288"/>
        <end position="297"/>
    </location>
</feature>
<evidence type="ECO:0000259" key="9">
    <source>
        <dbReference type="PROSITE" id="PS50827"/>
    </source>
</evidence>